<evidence type="ECO:0000313" key="9">
    <source>
        <dbReference type="Proteomes" id="UP000053091"/>
    </source>
</evidence>
<feature type="transmembrane region" description="Helical" evidence="6">
    <location>
        <begin position="72"/>
        <end position="96"/>
    </location>
</feature>
<evidence type="ECO:0000256" key="6">
    <source>
        <dbReference type="SAM" id="Phobius"/>
    </source>
</evidence>
<dbReference type="RefSeq" id="WP_062044846.1">
    <property type="nucleotide sequence ID" value="NZ_DF968183.1"/>
</dbReference>
<evidence type="ECO:0000256" key="3">
    <source>
        <dbReference type="ARBA" id="ARBA00022692"/>
    </source>
</evidence>
<feature type="transmembrane region" description="Helical" evidence="6">
    <location>
        <begin position="227"/>
        <end position="247"/>
    </location>
</feature>
<sequence>MTKSGKALVFGSLAVCISASLWGLDGILLTPQLYNLNIVFVVFILHALPFLLMNFFLYREYKLFGKLTSREIIYLALIALTGGALGTMAIVKALFLVEFKDLSIVVLLQKLQPVFAIALAAILLREKLNRNFVFWASMAIIAGYFLTFGFNLPDFNTGSKTMIAAGYSMIAAFCFGAATVLGKGVLHNLSFQAATFYRYGFTSLIMLILVVVTGNLSGFVLATPFNWLIIVIISLTVGSGAIFLYYFGLKKVTAMLAAICELCFPLSAIVFDYLFHGKVLSPVQWASVGLMLLAIIRLSTQRRTAA</sequence>
<evidence type="ECO:0000256" key="1">
    <source>
        <dbReference type="ARBA" id="ARBA00004141"/>
    </source>
</evidence>
<organism evidence="8">
    <name type="scientific">Lentimicrobium saccharophilum</name>
    <dbReference type="NCBI Taxonomy" id="1678841"/>
    <lineage>
        <taxon>Bacteria</taxon>
        <taxon>Pseudomonadati</taxon>
        <taxon>Bacteroidota</taxon>
        <taxon>Bacteroidia</taxon>
        <taxon>Bacteroidales</taxon>
        <taxon>Lentimicrobiaceae</taxon>
        <taxon>Lentimicrobium</taxon>
    </lineage>
</organism>
<evidence type="ECO:0000256" key="4">
    <source>
        <dbReference type="ARBA" id="ARBA00022989"/>
    </source>
</evidence>
<dbReference type="Proteomes" id="UP000053091">
    <property type="component" value="Unassembled WGS sequence"/>
</dbReference>
<dbReference type="InterPro" id="IPR050638">
    <property type="entry name" value="AA-Vitamin_Transporters"/>
</dbReference>
<evidence type="ECO:0000256" key="2">
    <source>
        <dbReference type="ARBA" id="ARBA00007362"/>
    </source>
</evidence>
<dbReference type="InterPro" id="IPR037185">
    <property type="entry name" value="EmrE-like"/>
</dbReference>
<evidence type="ECO:0000259" key="7">
    <source>
        <dbReference type="Pfam" id="PF00892"/>
    </source>
</evidence>
<keyword evidence="4 6" id="KW-1133">Transmembrane helix</keyword>
<feature type="domain" description="EamA" evidence="7">
    <location>
        <begin position="165"/>
        <end position="298"/>
    </location>
</feature>
<name>A0A0S7BVJ3_9BACT</name>
<feature type="transmembrane region" description="Helical" evidence="6">
    <location>
        <begin position="254"/>
        <end position="276"/>
    </location>
</feature>
<gene>
    <name evidence="8" type="ORF">TBC1_12720</name>
</gene>
<proteinExistence type="inferred from homology"/>
<feature type="transmembrane region" description="Helical" evidence="6">
    <location>
        <begin position="282"/>
        <end position="300"/>
    </location>
</feature>
<dbReference type="GO" id="GO:0016020">
    <property type="term" value="C:membrane"/>
    <property type="evidence" value="ECO:0007669"/>
    <property type="project" value="UniProtKB-SubCell"/>
</dbReference>
<reference evidence="8" key="1">
    <citation type="journal article" date="2015" name="Genome Announc.">
        <title>Draft Genome Sequence of Bacteroidales Strain TBC1, a Novel Isolate from a Methanogenic Wastewater Treatment System.</title>
        <authorList>
            <person name="Tourlousse D.M."/>
            <person name="Matsuura N."/>
            <person name="Sun L."/>
            <person name="Toyonaga M."/>
            <person name="Kuroda K."/>
            <person name="Ohashi A."/>
            <person name="Cruz R."/>
            <person name="Yamaguchi T."/>
            <person name="Sekiguchi Y."/>
        </authorList>
    </citation>
    <scope>NUCLEOTIDE SEQUENCE [LARGE SCALE GENOMIC DNA]</scope>
    <source>
        <strain evidence="8">TBC1</strain>
    </source>
</reference>
<keyword evidence="5 6" id="KW-0472">Membrane</keyword>
<evidence type="ECO:0000313" key="8">
    <source>
        <dbReference type="EMBL" id="GAP44906.1"/>
    </source>
</evidence>
<feature type="transmembrane region" description="Helical" evidence="6">
    <location>
        <begin position="131"/>
        <end position="150"/>
    </location>
</feature>
<dbReference type="AlphaFoldDB" id="A0A0S7BVJ3"/>
<feature type="domain" description="EamA" evidence="7">
    <location>
        <begin position="10"/>
        <end position="147"/>
    </location>
</feature>
<dbReference type="InterPro" id="IPR000620">
    <property type="entry name" value="EamA_dom"/>
</dbReference>
<dbReference type="PANTHER" id="PTHR32322">
    <property type="entry name" value="INNER MEMBRANE TRANSPORTER"/>
    <property type="match status" value="1"/>
</dbReference>
<dbReference type="EMBL" id="DF968183">
    <property type="protein sequence ID" value="GAP44906.1"/>
    <property type="molecule type" value="Genomic_DNA"/>
</dbReference>
<dbReference type="Pfam" id="PF00892">
    <property type="entry name" value="EamA"/>
    <property type="match status" value="2"/>
</dbReference>
<keyword evidence="9" id="KW-1185">Reference proteome</keyword>
<feature type="transmembrane region" description="Helical" evidence="6">
    <location>
        <begin position="33"/>
        <end position="52"/>
    </location>
</feature>
<dbReference type="OrthoDB" id="6212796at2"/>
<evidence type="ECO:0000256" key="5">
    <source>
        <dbReference type="ARBA" id="ARBA00023136"/>
    </source>
</evidence>
<comment type="subcellular location">
    <subcellularLocation>
        <location evidence="1">Membrane</location>
        <topology evidence="1">Multi-pass membrane protein</topology>
    </subcellularLocation>
</comment>
<dbReference type="STRING" id="1678841.TBC1_12720"/>
<feature type="transmembrane region" description="Helical" evidence="6">
    <location>
        <begin position="102"/>
        <end position="124"/>
    </location>
</feature>
<accession>A0A0S7BVJ3</accession>
<comment type="similarity">
    <text evidence="2">Belongs to the EamA transporter family.</text>
</comment>
<protein>
    <submittedName>
        <fullName evidence="8">Uncharacterized membrane protein</fullName>
    </submittedName>
</protein>
<feature type="transmembrane region" description="Helical" evidence="6">
    <location>
        <begin position="162"/>
        <end position="186"/>
    </location>
</feature>
<keyword evidence="3 6" id="KW-0812">Transmembrane</keyword>
<dbReference type="PANTHER" id="PTHR32322:SF2">
    <property type="entry name" value="EAMA DOMAIN-CONTAINING PROTEIN"/>
    <property type="match status" value="1"/>
</dbReference>
<dbReference type="SUPFAM" id="SSF103481">
    <property type="entry name" value="Multidrug resistance efflux transporter EmrE"/>
    <property type="match status" value="2"/>
</dbReference>
<feature type="transmembrane region" description="Helical" evidence="6">
    <location>
        <begin position="198"/>
        <end position="221"/>
    </location>
</feature>